<feature type="short sequence motif" description="DGA/G" evidence="1">
    <location>
        <begin position="222"/>
        <end position="224"/>
    </location>
</feature>
<dbReference type="InterPro" id="IPR050301">
    <property type="entry name" value="NTE"/>
</dbReference>
<reference evidence="4" key="1">
    <citation type="submission" date="2020-01" db="EMBL/GenBank/DDBJ databases">
        <title>Phosphoaccumulans saitamaens gen. nov., sp. nov., a polyphosphate accumulating bacterium isolated from surface river water.</title>
        <authorList>
            <person name="Watanabe K."/>
            <person name="Suda W."/>
        </authorList>
    </citation>
    <scope>NUCLEOTIDE SEQUENCE [LARGE SCALE GENOMIC DNA]</scope>
    <source>
        <strain evidence="4">ICHIAU1</strain>
    </source>
</reference>
<feature type="short sequence motif" description="GXSXG" evidence="1">
    <location>
        <begin position="45"/>
        <end position="49"/>
    </location>
</feature>
<evidence type="ECO:0000256" key="2">
    <source>
        <dbReference type="SAM" id="MobiDB-lite"/>
    </source>
</evidence>
<evidence type="ECO:0000313" key="3">
    <source>
        <dbReference type="EMBL" id="BBU67893.1"/>
    </source>
</evidence>
<dbReference type="RefSeq" id="WP_162049142.1">
    <property type="nucleotide sequence ID" value="NZ_AP019011.1"/>
</dbReference>
<dbReference type="OrthoDB" id="9770965at2"/>
<dbReference type="InterPro" id="IPR002641">
    <property type="entry name" value="PNPLA_dom"/>
</dbReference>
<evidence type="ECO:0000313" key="4">
    <source>
        <dbReference type="Proteomes" id="UP000463961"/>
    </source>
</evidence>
<proteinExistence type="predicted"/>
<protein>
    <submittedName>
        <fullName evidence="3">Membrane protein</fullName>
    </submittedName>
</protein>
<dbReference type="Proteomes" id="UP000463961">
    <property type="component" value="Chromosome"/>
</dbReference>
<feature type="active site" description="Proton acceptor" evidence="1">
    <location>
        <position position="222"/>
    </location>
</feature>
<dbReference type="EMBL" id="AP022345">
    <property type="protein sequence ID" value="BBU67893.1"/>
    <property type="molecule type" value="Genomic_DNA"/>
</dbReference>
<dbReference type="InterPro" id="IPR021095">
    <property type="entry name" value="DUF3734"/>
</dbReference>
<sequence length="467" mass="51813">MTKIQIPPYKKIAMICQGGGALGAYQAGVYEGLSNAGIQPNWVLGISIGAINAALIAGNAPEKRVQHLHEFWESICRRPSLSAKAAFGTADLLGTGLESIQEMTKHFMTKTFGSYSAMMAILEGQPGFFNPRPFAPGYGKPSDISFYDTTPLIATLEKYVDFDRLNDPSNMRVSLGATNVRTGNFVYFDNRHTKLTPHHILASGSLPPGFPATEIDGEFYWDGGCVSNTPLFYLMTDEIDRADTLVFQVDLWSAKGELPGNIFEVMERQKDIQYSSRTRSITDAVRNIHRMRQMLLATLDRIPESVRKADPWFDHVAKQAFGSHYNVIQMIYQNKTNEGNYKDAEFSAETMQRHWAVGLEDTRKTLSDTSCLNMPAKEENFVTFDIHRKERYTAETPDPEQASVPMYTYESSDSHGGTNHNTGLPLEKTKPRAKQAPARKTAAKKPAAKPTASTPPKPSAKKAIAKG</sequence>
<name>A0A679HX32_9RHOO</name>
<dbReference type="InterPro" id="IPR016035">
    <property type="entry name" value="Acyl_Trfase/lysoPLipase"/>
</dbReference>
<dbReference type="GO" id="GO:0016042">
    <property type="term" value="P:lipid catabolic process"/>
    <property type="evidence" value="ECO:0007669"/>
    <property type="project" value="UniProtKB-UniRule"/>
</dbReference>
<feature type="short sequence motif" description="GXGXXG" evidence="1">
    <location>
        <begin position="18"/>
        <end position="23"/>
    </location>
</feature>
<keyword evidence="4" id="KW-1185">Reference proteome</keyword>
<keyword evidence="1" id="KW-0443">Lipid metabolism</keyword>
<feature type="active site" description="Nucleophile" evidence="1">
    <location>
        <position position="47"/>
    </location>
</feature>
<dbReference type="SUPFAM" id="SSF52151">
    <property type="entry name" value="FabD/lysophospholipase-like"/>
    <property type="match status" value="1"/>
</dbReference>
<dbReference type="Gene3D" id="3.40.1090.10">
    <property type="entry name" value="Cytosolic phospholipase A2 catalytic domain"/>
    <property type="match status" value="2"/>
</dbReference>
<feature type="compositionally biased region" description="Polar residues" evidence="2">
    <location>
        <begin position="409"/>
        <end position="422"/>
    </location>
</feature>
<keyword evidence="1" id="KW-0378">Hydrolase</keyword>
<dbReference type="Pfam" id="PF12536">
    <property type="entry name" value="DUF3734"/>
    <property type="match status" value="1"/>
</dbReference>
<dbReference type="CDD" id="cd07209">
    <property type="entry name" value="Pat_hypo_Ecoli_Z1214_like"/>
    <property type="match status" value="1"/>
</dbReference>
<accession>A0A679HX32</accession>
<feature type="region of interest" description="Disordered" evidence="2">
    <location>
        <begin position="392"/>
        <end position="467"/>
    </location>
</feature>
<dbReference type="PANTHER" id="PTHR14226:SF57">
    <property type="entry name" value="BLR7027 PROTEIN"/>
    <property type="match status" value="1"/>
</dbReference>
<dbReference type="GO" id="GO:0016787">
    <property type="term" value="F:hydrolase activity"/>
    <property type="evidence" value="ECO:0007669"/>
    <property type="project" value="UniProtKB-UniRule"/>
</dbReference>
<organism evidence="3 4">
    <name type="scientific">Fluviibacter phosphoraccumulans</name>
    <dbReference type="NCBI Taxonomy" id="1751046"/>
    <lineage>
        <taxon>Bacteria</taxon>
        <taxon>Pseudomonadati</taxon>
        <taxon>Pseudomonadota</taxon>
        <taxon>Betaproteobacteria</taxon>
        <taxon>Rhodocyclales</taxon>
        <taxon>Fluviibacteraceae</taxon>
        <taxon>Fluviibacter</taxon>
    </lineage>
</organism>
<dbReference type="Pfam" id="PF01734">
    <property type="entry name" value="Patatin"/>
    <property type="match status" value="1"/>
</dbReference>
<dbReference type="PROSITE" id="PS51635">
    <property type="entry name" value="PNPLA"/>
    <property type="match status" value="1"/>
</dbReference>
<dbReference type="AlphaFoldDB" id="A0A679HX32"/>
<dbReference type="PANTHER" id="PTHR14226">
    <property type="entry name" value="NEUROPATHY TARGET ESTERASE/SWISS CHEESE D.MELANOGASTER"/>
    <property type="match status" value="1"/>
</dbReference>
<keyword evidence="1" id="KW-0442">Lipid degradation</keyword>
<gene>
    <name evidence="3" type="ORF">ICHIAU1_01760</name>
</gene>
<evidence type="ECO:0000256" key="1">
    <source>
        <dbReference type="PROSITE-ProRule" id="PRU01161"/>
    </source>
</evidence>